<name>A0A6B0SF34_9CETA</name>
<evidence type="ECO:0000313" key="2">
    <source>
        <dbReference type="EMBL" id="MXQ98554.1"/>
    </source>
</evidence>
<evidence type="ECO:0000313" key="3">
    <source>
        <dbReference type="Proteomes" id="UP000322234"/>
    </source>
</evidence>
<dbReference type="AlphaFoldDB" id="A0A6B0SF34"/>
<protein>
    <submittedName>
        <fullName evidence="2">Uncharacterized protein</fullName>
    </submittedName>
</protein>
<comment type="caution">
    <text evidence="2">The sequence shown here is derived from an EMBL/GenBank/DDBJ whole genome shotgun (WGS) entry which is preliminary data.</text>
</comment>
<gene>
    <name evidence="2" type="ORF">E5288_WYG008100</name>
</gene>
<accession>A0A6B0SF34</accession>
<reference evidence="2" key="1">
    <citation type="submission" date="2019-10" db="EMBL/GenBank/DDBJ databases">
        <title>The sequence and de novo assembly of the wild yak genome.</title>
        <authorList>
            <person name="Liu Y."/>
        </authorList>
    </citation>
    <scope>NUCLEOTIDE SEQUENCE [LARGE SCALE GENOMIC DNA]</scope>
    <source>
        <strain evidence="2">WY2019</strain>
    </source>
</reference>
<dbReference type="Proteomes" id="UP000322234">
    <property type="component" value="Unassembled WGS sequence"/>
</dbReference>
<organism evidence="2 3">
    <name type="scientific">Bos mutus</name>
    <name type="common">wild yak</name>
    <dbReference type="NCBI Taxonomy" id="72004"/>
    <lineage>
        <taxon>Eukaryota</taxon>
        <taxon>Metazoa</taxon>
        <taxon>Chordata</taxon>
        <taxon>Craniata</taxon>
        <taxon>Vertebrata</taxon>
        <taxon>Euteleostomi</taxon>
        <taxon>Mammalia</taxon>
        <taxon>Eutheria</taxon>
        <taxon>Laurasiatheria</taxon>
        <taxon>Artiodactyla</taxon>
        <taxon>Ruminantia</taxon>
        <taxon>Pecora</taxon>
        <taxon>Bovidae</taxon>
        <taxon>Bovinae</taxon>
        <taxon>Bos</taxon>
    </lineage>
</organism>
<sequence>MLELGEDLTPDWSPERHSATYPIGTNMAASENLSEREGLARTSPLLAYLHIQKIQHQGSSTKSIIGLGRQLPDIKLLEHWSIHTPKTNGLSQDHPSLEKSHLICFMAKLFQDGELA</sequence>
<evidence type="ECO:0000256" key="1">
    <source>
        <dbReference type="SAM" id="MobiDB-lite"/>
    </source>
</evidence>
<keyword evidence="3" id="KW-1185">Reference proteome</keyword>
<feature type="region of interest" description="Disordered" evidence="1">
    <location>
        <begin position="1"/>
        <end position="23"/>
    </location>
</feature>
<dbReference type="EMBL" id="VBQZ03000252">
    <property type="protein sequence ID" value="MXQ98554.1"/>
    <property type="molecule type" value="Genomic_DNA"/>
</dbReference>
<proteinExistence type="predicted"/>